<keyword evidence="1" id="KW-0479">Metal-binding</keyword>
<keyword evidence="4" id="KW-1185">Reference proteome</keyword>
<feature type="domain" description="Fumarylacetoacetase-like C-terminal" evidence="2">
    <location>
        <begin position="61"/>
        <end position="265"/>
    </location>
</feature>
<comment type="caution">
    <text evidence="3">The sequence shown here is derived from an EMBL/GenBank/DDBJ whole genome shotgun (WGS) entry which is preliminary data.</text>
</comment>
<dbReference type="GO" id="GO:0016787">
    <property type="term" value="F:hydrolase activity"/>
    <property type="evidence" value="ECO:0007669"/>
    <property type="project" value="UniProtKB-KW"/>
</dbReference>
<evidence type="ECO:0000313" key="4">
    <source>
        <dbReference type="Proteomes" id="UP001501231"/>
    </source>
</evidence>
<gene>
    <name evidence="3" type="ORF">GCM10010191_59090</name>
</gene>
<sequence>MRLVGFMNNGRRWIGELHPDGVRPIDDVEEYFRNGADTAPRGEFLDPATLEPAPPVPATAKVFCVGLNYRAHAEEVKVSPVDAVPTVFGRWASTLSCDGADVPVPPGEGELDWEGELAAIIGRPLLGAGEDESLAAVLGWTCFNDLSARRLQTRTPQWTLGKNGDLTAPMGPAIVADAGFDHRAQRLVTRVNGKVVQDADTADMIFSPGQVLAHISQALTVQPGDVVALGTPSGVGASMTPPRAARPGDVVEVEISGIGTLRNRLTPARPLPDRHR</sequence>
<dbReference type="RefSeq" id="WP_344593303.1">
    <property type="nucleotide sequence ID" value="NZ_BAAARW010000021.1"/>
</dbReference>
<dbReference type="Proteomes" id="UP001501231">
    <property type="component" value="Unassembled WGS sequence"/>
</dbReference>
<organism evidence="3 4">
    <name type="scientific">Actinomadura vinacea</name>
    <dbReference type="NCBI Taxonomy" id="115336"/>
    <lineage>
        <taxon>Bacteria</taxon>
        <taxon>Bacillati</taxon>
        <taxon>Actinomycetota</taxon>
        <taxon>Actinomycetes</taxon>
        <taxon>Streptosporangiales</taxon>
        <taxon>Thermomonosporaceae</taxon>
        <taxon>Actinomadura</taxon>
    </lineage>
</organism>
<proteinExistence type="predicted"/>
<dbReference type="Gene3D" id="3.90.850.10">
    <property type="entry name" value="Fumarylacetoacetase-like, C-terminal domain"/>
    <property type="match status" value="1"/>
</dbReference>
<dbReference type="InterPro" id="IPR011234">
    <property type="entry name" value="Fumarylacetoacetase-like_C"/>
</dbReference>
<dbReference type="EMBL" id="BAAARW010000021">
    <property type="protein sequence ID" value="GAA2436508.1"/>
    <property type="molecule type" value="Genomic_DNA"/>
</dbReference>
<evidence type="ECO:0000256" key="1">
    <source>
        <dbReference type="ARBA" id="ARBA00022723"/>
    </source>
</evidence>
<protein>
    <submittedName>
        <fullName evidence="3">Fumarylacetoacetate hydrolase family protein</fullName>
    </submittedName>
</protein>
<keyword evidence="3" id="KW-0378">Hydrolase</keyword>
<dbReference type="PANTHER" id="PTHR11820:SF112">
    <property type="entry name" value="FUMARYLACETOACETATE HYDROLASE FAMILY PROTEIN (AFU_ORTHOLOGUE AFUA_1G02370)-RELATED"/>
    <property type="match status" value="1"/>
</dbReference>
<dbReference type="PANTHER" id="PTHR11820">
    <property type="entry name" value="ACYLPYRUVASE"/>
    <property type="match status" value="1"/>
</dbReference>
<accession>A0ABN3JPC6</accession>
<dbReference type="Pfam" id="PF01557">
    <property type="entry name" value="FAA_hydrolase"/>
    <property type="match status" value="1"/>
</dbReference>
<name>A0ABN3JPC6_9ACTN</name>
<dbReference type="InterPro" id="IPR036663">
    <property type="entry name" value="Fumarylacetoacetase_C_sf"/>
</dbReference>
<dbReference type="SUPFAM" id="SSF56529">
    <property type="entry name" value="FAH"/>
    <property type="match status" value="1"/>
</dbReference>
<evidence type="ECO:0000313" key="3">
    <source>
        <dbReference type="EMBL" id="GAA2436508.1"/>
    </source>
</evidence>
<reference evidence="3 4" key="1">
    <citation type="journal article" date="2019" name="Int. J. Syst. Evol. Microbiol.">
        <title>The Global Catalogue of Microorganisms (GCM) 10K type strain sequencing project: providing services to taxonomists for standard genome sequencing and annotation.</title>
        <authorList>
            <consortium name="The Broad Institute Genomics Platform"/>
            <consortium name="The Broad Institute Genome Sequencing Center for Infectious Disease"/>
            <person name="Wu L."/>
            <person name="Ma J."/>
        </authorList>
    </citation>
    <scope>NUCLEOTIDE SEQUENCE [LARGE SCALE GENOMIC DNA]</scope>
    <source>
        <strain evidence="3 4">JCM 3325</strain>
    </source>
</reference>
<evidence type="ECO:0000259" key="2">
    <source>
        <dbReference type="Pfam" id="PF01557"/>
    </source>
</evidence>